<dbReference type="Pfam" id="PF02889">
    <property type="entry name" value="Sec63"/>
    <property type="match status" value="1"/>
</dbReference>
<reference evidence="12" key="1">
    <citation type="submission" date="2020-11" db="EMBL/GenBank/DDBJ databases">
        <authorList>
            <consortium name="DOE Joint Genome Institute"/>
            <person name="Ahrendt S."/>
            <person name="Riley R."/>
            <person name="Andreopoulos W."/>
            <person name="Labutti K."/>
            <person name="Pangilinan J."/>
            <person name="Ruiz-Duenas F.J."/>
            <person name="Barrasa J.M."/>
            <person name="Sanchez-Garcia M."/>
            <person name="Camarero S."/>
            <person name="Miyauchi S."/>
            <person name="Serrano A."/>
            <person name="Linde D."/>
            <person name="Babiker R."/>
            <person name="Drula E."/>
            <person name="Ayuso-Fernandez I."/>
            <person name="Pacheco R."/>
            <person name="Padilla G."/>
            <person name="Ferreira P."/>
            <person name="Barriuso J."/>
            <person name="Kellner H."/>
            <person name="Castanera R."/>
            <person name="Alfaro M."/>
            <person name="Ramirez L."/>
            <person name="Pisabarro A.G."/>
            <person name="Kuo A."/>
            <person name="Tritt A."/>
            <person name="Lipzen A."/>
            <person name="He G."/>
            <person name="Yan M."/>
            <person name="Ng V."/>
            <person name="Cullen D."/>
            <person name="Martin F."/>
            <person name="Rosso M.-N."/>
            <person name="Henrissat B."/>
            <person name="Hibbett D."/>
            <person name="Martinez A.T."/>
            <person name="Grigoriev I.V."/>
        </authorList>
    </citation>
    <scope>NUCLEOTIDE SEQUENCE</scope>
    <source>
        <strain evidence="12">ATCC 90797</strain>
    </source>
</reference>
<proteinExistence type="predicted"/>
<evidence type="ECO:0000256" key="4">
    <source>
        <dbReference type="ARBA" id="ARBA00022824"/>
    </source>
</evidence>
<keyword evidence="2" id="KW-0813">Transport</keyword>
<dbReference type="GO" id="GO:0006614">
    <property type="term" value="P:SRP-dependent cotranslational protein targeting to membrane"/>
    <property type="evidence" value="ECO:0007669"/>
    <property type="project" value="TreeGrafter"/>
</dbReference>
<gene>
    <name evidence="12" type="ORF">BDN71DRAFT_1382495</name>
</gene>
<evidence type="ECO:0000259" key="11">
    <source>
        <dbReference type="PROSITE" id="PS50076"/>
    </source>
</evidence>
<dbReference type="FunFam" id="1.10.287.110:FF:000039">
    <property type="entry name" value="Protein translocation complex component (Npl1)"/>
    <property type="match status" value="1"/>
</dbReference>
<dbReference type="PROSITE" id="PS50076">
    <property type="entry name" value="DNAJ_2"/>
    <property type="match status" value="1"/>
</dbReference>
<evidence type="ECO:0000256" key="2">
    <source>
        <dbReference type="ARBA" id="ARBA00022448"/>
    </source>
</evidence>
<evidence type="ECO:0000256" key="5">
    <source>
        <dbReference type="ARBA" id="ARBA00022927"/>
    </source>
</evidence>
<evidence type="ECO:0000313" key="12">
    <source>
        <dbReference type="EMBL" id="KAF9500221.1"/>
    </source>
</evidence>
<feature type="region of interest" description="Disordered" evidence="9">
    <location>
        <begin position="634"/>
        <end position="697"/>
    </location>
</feature>
<keyword evidence="3 10" id="KW-0812">Transmembrane</keyword>
<feature type="compositionally biased region" description="Acidic residues" evidence="9">
    <location>
        <begin position="669"/>
        <end position="697"/>
    </location>
</feature>
<comment type="caution">
    <text evidence="12">The sequence shown here is derived from an EMBL/GenBank/DDBJ whole genome shotgun (WGS) entry which is preliminary data.</text>
</comment>
<evidence type="ECO:0000256" key="10">
    <source>
        <dbReference type="SAM" id="Phobius"/>
    </source>
</evidence>
<dbReference type="SUPFAM" id="SSF81296">
    <property type="entry name" value="E set domains"/>
    <property type="match status" value="1"/>
</dbReference>
<keyword evidence="13" id="KW-1185">Reference proteome</keyword>
<evidence type="ECO:0000256" key="7">
    <source>
        <dbReference type="ARBA" id="ARBA00023136"/>
    </source>
</evidence>
<dbReference type="GO" id="GO:0003723">
    <property type="term" value="F:RNA binding"/>
    <property type="evidence" value="ECO:0007669"/>
    <property type="project" value="TreeGrafter"/>
</dbReference>
<dbReference type="PANTHER" id="PTHR24075:SF0">
    <property type="entry name" value="TRANSLOCATION PROTEIN SEC63 HOMOLOG"/>
    <property type="match status" value="1"/>
</dbReference>
<dbReference type="CDD" id="cd06257">
    <property type="entry name" value="DnaJ"/>
    <property type="match status" value="1"/>
</dbReference>
<dbReference type="PRINTS" id="PR00625">
    <property type="entry name" value="JDOMAIN"/>
</dbReference>
<dbReference type="SUPFAM" id="SSF46565">
    <property type="entry name" value="Chaperone J-domain"/>
    <property type="match status" value="1"/>
</dbReference>
<evidence type="ECO:0000256" key="1">
    <source>
        <dbReference type="ARBA" id="ARBA00004477"/>
    </source>
</evidence>
<dbReference type="Gene3D" id="2.60.40.150">
    <property type="entry name" value="C2 domain"/>
    <property type="match status" value="1"/>
</dbReference>
<sequence length="697" mass="78244">MANYNYDEGGHMAAYFIISFLALILVPLTVSSLSKSSGKPIVLVRVRMLAHCLRTGRKITGGCRCKSCLEQRARISKRERGSLLNPKLSRKTIFLILGWSLFAYLSFKVGNAKLDNKIYDPFEILGIKRGTTEKEIKSHFKKLSRKFHPDKVKPSGNDTIETIANHFVDLTKAYKSLTDATIRQNWELYGHPDGRQEMSMGIALPKWIVEGKNNVYVLGFYALAIGLGLPLLVGRWWFGSRQRTKDGVNAKSAAAFFKTLKEESAMADVVGSLGKAYEYENPSAITSAAEREELNALEKEVALLADKKWTDVKKLIETDDGKGPAFETRWKALVLIYAHLLRLPVKAPSLQQYQTRVLLQTPLLLNALLQIATARNWLRPTIAVMRLHAFLAQAIFPAFTHNDNVKRVKFAQLTDIKEAEAVSISLEVTKLEELVSTLEKKGDPRAADAKKVIEKWGRLELVDAAFQVIGERIVTPGSIVFLVVKLRVSPPGSQPSEEKDLGVDETKRLIKLNEDKDNEFLLSRSNVEERPDEDSLGEYAHTPLWPGNRKPSWWVVIADDKTSRVVVPPMKVTDVPYSQVDSDRNFRSYKMQFQAPQSVGLFTWKLYIVSDTFVDEEVTKSITLKIEDVSALNADEKESEDDISDPDEDTLAGQMAAMRGHKVKKRGDEEEDEDDSDDESGTDDDEKNADSSDSDSD</sequence>
<name>A0A9P6AAJ2_PLEER</name>
<keyword evidence="5" id="KW-0653">Protein transport</keyword>
<feature type="transmembrane region" description="Helical" evidence="10">
    <location>
        <begin position="88"/>
        <end position="107"/>
    </location>
</feature>
<keyword evidence="8" id="KW-0143">Chaperone</keyword>
<dbReference type="EMBL" id="MU154528">
    <property type="protein sequence ID" value="KAF9500221.1"/>
    <property type="molecule type" value="Genomic_DNA"/>
</dbReference>
<dbReference type="GO" id="GO:0006620">
    <property type="term" value="P:post-translational protein targeting to endoplasmic reticulum membrane"/>
    <property type="evidence" value="ECO:0007669"/>
    <property type="project" value="TreeGrafter"/>
</dbReference>
<dbReference type="Gene3D" id="1.10.287.110">
    <property type="entry name" value="DnaJ domain"/>
    <property type="match status" value="1"/>
</dbReference>
<dbReference type="SUPFAM" id="SSF158702">
    <property type="entry name" value="Sec63 N-terminal domain-like"/>
    <property type="match status" value="1"/>
</dbReference>
<protein>
    <recommendedName>
        <fullName evidence="11">J domain-containing protein</fullName>
    </recommendedName>
</protein>
<dbReference type="PANTHER" id="PTHR24075">
    <property type="entry name" value="SEC63 DOMAIN-CONTAINING"/>
    <property type="match status" value="1"/>
</dbReference>
<comment type="subcellular location">
    <subcellularLocation>
        <location evidence="1">Endoplasmic reticulum membrane</location>
        <topology evidence="1">Multi-pass membrane protein</topology>
    </subcellularLocation>
</comment>
<dbReference type="Gene3D" id="1.10.3380.10">
    <property type="entry name" value="Sec63 N-terminal domain-like domain"/>
    <property type="match status" value="1"/>
</dbReference>
<feature type="compositionally biased region" description="Acidic residues" evidence="9">
    <location>
        <begin position="637"/>
        <end position="650"/>
    </location>
</feature>
<evidence type="ECO:0000313" key="13">
    <source>
        <dbReference type="Proteomes" id="UP000807025"/>
    </source>
</evidence>
<dbReference type="SMART" id="SM00271">
    <property type="entry name" value="DnaJ"/>
    <property type="match status" value="1"/>
</dbReference>
<dbReference type="Pfam" id="PF00226">
    <property type="entry name" value="DnaJ"/>
    <property type="match status" value="1"/>
</dbReference>
<dbReference type="InterPro" id="IPR035892">
    <property type="entry name" value="C2_domain_sf"/>
</dbReference>
<dbReference type="InterPro" id="IPR036869">
    <property type="entry name" value="J_dom_sf"/>
</dbReference>
<dbReference type="InterPro" id="IPR001623">
    <property type="entry name" value="DnaJ_domain"/>
</dbReference>
<evidence type="ECO:0000256" key="6">
    <source>
        <dbReference type="ARBA" id="ARBA00022989"/>
    </source>
</evidence>
<keyword evidence="4" id="KW-0256">Endoplasmic reticulum</keyword>
<feature type="transmembrane region" description="Helical" evidence="10">
    <location>
        <begin position="12"/>
        <end position="30"/>
    </location>
</feature>
<dbReference type="SMART" id="SM00973">
    <property type="entry name" value="Sec63"/>
    <property type="match status" value="1"/>
</dbReference>
<keyword evidence="7 10" id="KW-0472">Membrane</keyword>
<evidence type="ECO:0000256" key="9">
    <source>
        <dbReference type="SAM" id="MobiDB-lite"/>
    </source>
</evidence>
<evidence type="ECO:0000256" key="8">
    <source>
        <dbReference type="ARBA" id="ARBA00023186"/>
    </source>
</evidence>
<keyword evidence="6 10" id="KW-1133">Transmembrane helix</keyword>
<dbReference type="InterPro" id="IPR004179">
    <property type="entry name" value="Sec63-dom"/>
</dbReference>
<dbReference type="OrthoDB" id="1734229at2759"/>
<dbReference type="GO" id="GO:0008320">
    <property type="term" value="F:protein transmembrane transporter activity"/>
    <property type="evidence" value="ECO:0007669"/>
    <property type="project" value="TreeGrafter"/>
</dbReference>
<dbReference type="InterPro" id="IPR014756">
    <property type="entry name" value="Ig_E-set"/>
</dbReference>
<evidence type="ECO:0000256" key="3">
    <source>
        <dbReference type="ARBA" id="ARBA00022692"/>
    </source>
</evidence>
<dbReference type="GO" id="GO:0031207">
    <property type="term" value="C:Sec62/Sec63 complex"/>
    <property type="evidence" value="ECO:0007669"/>
    <property type="project" value="TreeGrafter"/>
</dbReference>
<dbReference type="Proteomes" id="UP000807025">
    <property type="component" value="Unassembled WGS sequence"/>
</dbReference>
<feature type="transmembrane region" description="Helical" evidence="10">
    <location>
        <begin position="215"/>
        <end position="238"/>
    </location>
</feature>
<accession>A0A9P6AAJ2</accession>
<dbReference type="AlphaFoldDB" id="A0A9P6AAJ2"/>
<feature type="domain" description="J" evidence="11">
    <location>
        <begin position="120"/>
        <end position="190"/>
    </location>
</feature>
<organism evidence="12 13">
    <name type="scientific">Pleurotus eryngii</name>
    <name type="common">Boletus of the steppes</name>
    <dbReference type="NCBI Taxonomy" id="5323"/>
    <lineage>
        <taxon>Eukaryota</taxon>
        <taxon>Fungi</taxon>
        <taxon>Dikarya</taxon>
        <taxon>Basidiomycota</taxon>
        <taxon>Agaricomycotina</taxon>
        <taxon>Agaricomycetes</taxon>
        <taxon>Agaricomycetidae</taxon>
        <taxon>Agaricales</taxon>
        <taxon>Pleurotineae</taxon>
        <taxon>Pleurotaceae</taxon>
        <taxon>Pleurotus</taxon>
    </lineage>
</organism>